<evidence type="ECO:0000256" key="3">
    <source>
        <dbReference type="ARBA" id="ARBA00022840"/>
    </source>
</evidence>
<dbReference type="InterPro" id="IPR003593">
    <property type="entry name" value="AAA+_ATPase"/>
</dbReference>
<sequence>MIKLENVSKKFRYNEILDHVNCEFDDGSIYLIRGKNGTGKTVLLKLLCGLSKPTEGKVTFYDQDHKAYKPYIGTIIETPIFWKDMTGMECLSFLASIRKIIDKETILDSLKRVGLYDAKDMSTRKYSLGMRQRLAIAQAVMENPDVLLFDEPTNSLDDDGVDIFRKIVLEEKEKGKTIVIVSHNIEDLQDLADYTLLLKNRNLVEA</sequence>
<dbReference type="PATRIC" id="fig|1410657.5.peg.181"/>
<dbReference type="Pfam" id="PF00005">
    <property type="entry name" value="ABC_tran"/>
    <property type="match status" value="1"/>
</dbReference>
<feature type="domain" description="ABC transporter" evidence="4">
    <location>
        <begin position="2"/>
        <end position="206"/>
    </location>
</feature>
<dbReference type="InterPro" id="IPR027417">
    <property type="entry name" value="P-loop_NTPase"/>
</dbReference>
<dbReference type="PANTHER" id="PTHR42939:SF1">
    <property type="entry name" value="ABC TRANSPORTER ATP-BINDING PROTEIN ALBC-RELATED"/>
    <property type="match status" value="1"/>
</dbReference>
<dbReference type="EMBL" id="JQBL01000001">
    <property type="protein sequence ID" value="KRN51559.1"/>
    <property type="molecule type" value="Genomic_DNA"/>
</dbReference>
<accession>A0A0R2HNR2</accession>
<dbReference type="AlphaFoldDB" id="A0A0R2HNR2"/>
<name>A0A0R2HNR2_9FIRM</name>
<dbReference type="PROSITE" id="PS00211">
    <property type="entry name" value="ABC_TRANSPORTER_1"/>
    <property type="match status" value="1"/>
</dbReference>
<dbReference type="InterPro" id="IPR017871">
    <property type="entry name" value="ABC_transporter-like_CS"/>
</dbReference>
<protein>
    <submittedName>
        <fullName evidence="5">ABC transporter, ATP-binding protein</fullName>
    </submittedName>
</protein>
<evidence type="ECO:0000259" key="4">
    <source>
        <dbReference type="PROSITE" id="PS50893"/>
    </source>
</evidence>
<dbReference type="InterPro" id="IPR051782">
    <property type="entry name" value="ABC_Transporter_VariousFunc"/>
</dbReference>
<dbReference type="RefSeq" id="WP_029071406.1">
    <property type="nucleotide sequence ID" value="NZ_JQBL01000001.1"/>
</dbReference>
<evidence type="ECO:0000256" key="1">
    <source>
        <dbReference type="ARBA" id="ARBA00022448"/>
    </source>
</evidence>
<keyword evidence="2" id="KW-0547">Nucleotide-binding</keyword>
<keyword evidence="1" id="KW-0813">Transport</keyword>
<evidence type="ECO:0000256" key="2">
    <source>
        <dbReference type="ARBA" id="ARBA00022741"/>
    </source>
</evidence>
<keyword evidence="6" id="KW-1185">Reference proteome</keyword>
<evidence type="ECO:0000313" key="6">
    <source>
        <dbReference type="Proteomes" id="UP000051841"/>
    </source>
</evidence>
<dbReference type="Gene3D" id="3.40.50.300">
    <property type="entry name" value="P-loop containing nucleotide triphosphate hydrolases"/>
    <property type="match status" value="1"/>
</dbReference>
<dbReference type="Proteomes" id="UP000051841">
    <property type="component" value="Unassembled WGS sequence"/>
</dbReference>
<organism evidence="5 6">
    <name type="scientific">Kandleria vitulina DSM 20405</name>
    <dbReference type="NCBI Taxonomy" id="1410657"/>
    <lineage>
        <taxon>Bacteria</taxon>
        <taxon>Bacillati</taxon>
        <taxon>Bacillota</taxon>
        <taxon>Erysipelotrichia</taxon>
        <taxon>Erysipelotrichales</taxon>
        <taxon>Coprobacillaceae</taxon>
        <taxon>Kandleria</taxon>
    </lineage>
</organism>
<keyword evidence="3 5" id="KW-0067">ATP-binding</keyword>
<dbReference type="GO" id="GO:0005524">
    <property type="term" value="F:ATP binding"/>
    <property type="evidence" value="ECO:0007669"/>
    <property type="project" value="UniProtKB-KW"/>
</dbReference>
<gene>
    <name evidence="5" type="ORF">IV49_GL000179</name>
</gene>
<dbReference type="PANTHER" id="PTHR42939">
    <property type="entry name" value="ABC TRANSPORTER ATP-BINDING PROTEIN ALBC-RELATED"/>
    <property type="match status" value="1"/>
</dbReference>
<comment type="caution">
    <text evidence="5">The sequence shown here is derived from an EMBL/GenBank/DDBJ whole genome shotgun (WGS) entry which is preliminary data.</text>
</comment>
<reference evidence="5 6" key="1">
    <citation type="journal article" date="2015" name="Genome Announc.">
        <title>Expanding the biotechnology potential of lactobacilli through comparative genomics of 213 strains and associated genera.</title>
        <authorList>
            <person name="Sun Z."/>
            <person name="Harris H.M."/>
            <person name="McCann A."/>
            <person name="Guo C."/>
            <person name="Argimon S."/>
            <person name="Zhang W."/>
            <person name="Yang X."/>
            <person name="Jeffery I.B."/>
            <person name="Cooney J.C."/>
            <person name="Kagawa T.F."/>
            <person name="Liu W."/>
            <person name="Song Y."/>
            <person name="Salvetti E."/>
            <person name="Wrobel A."/>
            <person name="Rasinkangas P."/>
            <person name="Parkhill J."/>
            <person name="Rea M.C."/>
            <person name="O'Sullivan O."/>
            <person name="Ritari J."/>
            <person name="Douillard F.P."/>
            <person name="Paul Ross R."/>
            <person name="Yang R."/>
            <person name="Briner A.E."/>
            <person name="Felis G.E."/>
            <person name="de Vos W.M."/>
            <person name="Barrangou R."/>
            <person name="Klaenhammer T.R."/>
            <person name="Caufield P.W."/>
            <person name="Cui Y."/>
            <person name="Zhang H."/>
            <person name="O'Toole P.W."/>
        </authorList>
    </citation>
    <scope>NUCLEOTIDE SEQUENCE [LARGE SCALE GENOMIC DNA]</scope>
    <source>
        <strain evidence="5 6">DSM 20405</strain>
    </source>
</reference>
<dbReference type="GO" id="GO:0016887">
    <property type="term" value="F:ATP hydrolysis activity"/>
    <property type="evidence" value="ECO:0007669"/>
    <property type="project" value="InterPro"/>
</dbReference>
<proteinExistence type="predicted"/>
<dbReference type="SMART" id="SM00382">
    <property type="entry name" value="AAA"/>
    <property type="match status" value="1"/>
</dbReference>
<dbReference type="SUPFAM" id="SSF52540">
    <property type="entry name" value="P-loop containing nucleoside triphosphate hydrolases"/>
    <property type="match status" value="1"/>
</dbReference>
<dbReference type="PROSITE" id="PS50893">
    <property type="entry name" value="ABC_TRANSPORTER_2"/>
    <property type="match status" value="1"/>
</dbReference>
<dbReference type="InterPro" id="IPR003439">
    <property type="entry name" value="ABC_transporter-like_ATP-bd"/>
</dbReference>
<dbReference type="CDD" id="cd03230">
    <property type="entry name" value="ABC_DR_subfamily_A"/>
    <property type="match status" value="1"/>
</dbReference>
<evidence type="ECO:0000313" key="5">
    <source>
        <dbReference type="EMBL" id="KRN51559.1"/>
    </source>
</evidence>